<gene>
    <name evidence="2" type="ORF">K1X11_018385</name>
</gene>
<organism evidence="2 3">
    <name type="scientific">Actomonas aquatica</name>
    <dbReference type="NCBI Taxonomy" id="2866162"/>
    <lineage>
        <taxon>Bacteria</taxon>
        <taxon>Pseudomonadati</taxon>
        <taxon>Verrucomicrobiota</taxon>
        <taxon>Opitutia</taxon>
        <taxon>Opitutales</taxon>
        <taxon>Opitutaceae</taxon>
        <taxon>Actomonas</taxon>
    </lineage>
</organism>
<sequence>MLKPKRPLSSSASVAGFTLVELMVSSAASVFVLAGIISTFLFLSRSGVGLGQYNEMETQARATYQVFGEDCRTATDASWSDATTLVLTVDGDAIVYEFDASGGSFIRTANGNSQVIADEISAFSFKAFDINTNALDVASAPSTAGGPAKMIQVDLDLSRQEVTTVRSTQRLISARFVLRNKKVS</sequence>
<evidence type="ECO:0008006" key="4">
    <source>
        <dbReference type="Google" id="ProtNLM"/>
    </source>
</evidence>
<dbReference type="EMBL" id="CP139781">
    <property type="protein sequence ID" value="WRQ86784.1"/>
    <property type="molecule type" value="Genomic_DNA"/>
</dbReference>
<protein>
    <recommendedName>
        <fullName evidence="4">Prepilin-type N-terminal cleavage/methylation domain-containing protein</fullName>
    </recommendedName>
</protein>
<keyword evidence="1" id="KW-0812">Transmembrane</keyword>
<keyword evidence="1" id="KW-1133">Transmembrane helix</keyword>
<proteinExistence type="predicted"/>
<name>A0ABZ1C8A7_9BACT</name>
<dbReference type="Proteomes" id="UP000738431">
    <property type="component" value="Chromosome"/>
</dbReference>
<feature type="transmembrane region" description="Helical" evidence="1">
    <location>
        <begin position="20"/>
        <end position="43"/>
    </location>
</feature>
<evidence type="ECO:0000256" key="1">
    <source>
        <dbReference type="SAM" id="Phobius"/>
    </source>
</evidence>
<evidence type="ECO:0000313" key="2">
    <source>
        <dbReference type="EMBL" id="WRQ86784.1"/>
    </source>
</evidence>
<keyword evidence="1" id="KW-0472">Membrane</keyword>
<reference evidence="2 3" key="1">
    <citation type="submission" date="2023-12" db="EMBL/GenBank/DDBJ databases">
        <title>Description of an unclassified Opitutus bacterium of Verrucomicrobiota.</title>
        <authorList>
            <person name="Zhang D.-F."/>
        </authorList>
    </citation>
    <scope>NUCLEOTIDE SEQUENCE [LARGE SCALE GENOMIC DNA]</scope>
    <source>
        <strain evidence="2 3">WL0086</strain>
    </source>
</reference>
<dbReference type="PROSITE" id="PS00409">
    <property type="entry name" value="PROKAR_NTER_METHYL"/>
    <property type="match status" value="1"/>
</dbReference>
<accession>A0ABZ1C8A7</accession>
<evidence type="ECO:0000313" key="3">
    <source>
        <dbReference type="Proteomes" id="UP000738431"/>
    </source>
</evidence>
<keyword evidence="3" id="KW-1185">Reference proteome</keyword>
<dbReference type="RefSeq" id="WP_221030620.1">
    <property type="nucleotide sequence ID" value="NZ_CP139781.1"/>
</dbReference>
<dbReference type="InterPro" id="IPR012902">
    <property type="entry name" value="N_methyl_site"/>
</dbReference>